<dbReference type="AlphaFoldDB" id="A0A4U6VM43"/>
<dbReference type="Gramene" id="TKW30791">
    <property type="protein sequence ID" value="TKW30791"/>
    <property type="gene ID" value="SEVIR_2G061450v2"/>
</dbReference>
<evidence type="ECO:0000256" key="1">
    <source>
        <dbReference type="SAM" id="SignalP"/>
    </source>
</evidence>
<dbReference type="EMBL" id="CM016553">
    <property type="protein sequence ID" value="TKW30791.1"/>
    <property type="molecule type" value="Genomic_DNA"/>
</dbReference>
<feature type="chain" id="PRO_5020547584" evidence="1">
    <location>
        <begin position="23"/>
        <end position="55"/>
    </location>
</feature>
<accession>A0A4U6VM43</accession>
<evidence type="ECO:0000313" key="3">
    <source>
        <dbReference type="Proteomes" id="UP000298652"/>
    </source>
</evidence>
<keyword evidence="3" id="KW-1185">Reference proteome</keyword>
<proteinExistence type="predicted"/>
<keyword evidence="1" id="KW-0732">Signal</keyword>
<dbReference type="Proteomes" id="UP000298652">
    <property type="component" value="Chromosome 2"/>
</dbReference>
<reference evidence="2" key="1">
    <citation type="submission" date="2019-03" db="EMBL/GenBank/DDBJ databases">
        <title>WGS assembly of Setaria viridis.</title>
        <authorList>
            <person name="Huang P."/>
            <person name="Jenkins J."/>
            <person name="Grimwood J."/>
            <person name="Barry K."/>
            <person name="Healey A."/>
            <person name="Mamidi S."/>
            <person name="Sreedasyam A."/>
            <person name="Shu S."/>
            <person name="Feldman M."/>
            <person name="Wu J."/>
            <person name="Yu Y."/>
            <person name="Chen C."/>
            <person name="Johnson J."/>
            <person name="Rokhsar D."/>
            <person name="Baxter I."/>
            <person name="Schmutz J."/>
            <person name="Brutnell T."/>
            <person name="Kellogg E."/>
        </authorList>
    </citation>
    <scope>NUCLEOTIDE SEQUENCE [LARGE SCALE GENOMIC DNA]</scope>
</reference>
<feature type="signal peptide" evidence="1">
    <location>
        <begin position="1"/>
        <end position="22"/>
    </location>
</feature>
<protein>
    <submittedName>
        <fullName evidence="2">Uncharacterized protein</fullName>
    </submittedName>
</protein>
<gene>
    <name evidence="2" type="ORF">SEVIR_2G061450v2</name>
</gene>
<evidence type="ECO:0000313" key="2">
    <source>
        <dbReference type="EMBL" id="TKW30791.1"/>
    </source>
</evidence>
<organism evidence="2 3">
    <name type="scientific">Setaria viridis</name>
    <name type="common">Green bristlegrass</name>
    <name type="synonym">Setaria italica subsp. viridis</name>
    <dbReference type="NCBI Taxonomy" id="4556"/>
    <lineage>
        <taxon>Eukaryota</taxon>
        <taxon>Viridiplantae</taxon>
        <taxon>Streptophyta</taxon>
        <taxon>Embryophyta</taxon>
        <taxon>Tracheophyta</taxon>
        <taxon>Spermatophyta</taxon>
        <taxon>Magnoliopsida</taxon>
        <taxon>Liliopsida</taxon>
        <taxon>Poales</taxon>
        <taxon>Poaceae</taxon>
        <taxon>PACMAD clade</taxon>
        <taxon>Panicoideae</taxon>
        <taxon>Panicodae</taxon>
        <taxon>Paniceae</taxon>
        <taxon>Cenchrinae</taxon>
        <taxon>Setaria</taxon>
    </lineage>
</organism>
<name>A0A4U6VM43_SETVI</name>
<sequence length="55" mass="6324">MWEEMALIFFSGVGILEIATLALDEPEMESVSFEEAVEVENVEEGMQRLKKFRKS</sequence>